<sequence>MAEQIVVVLGVLPLLVALAGTRWLRNRPHGGEPLRTIHQVAYLAGGPDRVTDTAVAAALERQVVRLDKAGVLRRSSARPADPFAFAVSEALPKVGIGRVRGPLRASEPMRSLRAELLADGLALPEGRLHLVWRAALLAQLVLVVLGMAMLLRAVVVTGQAALLAGSSLIVATTAFAVTLCLDRAHRETWTTKAGELALSRAREDPGLVTGVTGAVALGGLAAHPDRRLTRSLLLTPSRARDRTTVTACGSYDGPTTVVDDSPG</sequence>
<evidence type="ECO:0000313" key="1">
    <source>
        <dbReference type="EMBL" id="WYW20209.1"/>
    </source>
</evidence>
<protein>
    <submittedName>
        <fullName evidence="1">TIGR04222 domain-containing membrane protein</fullName>
    </submittedName>
</protein>
<keyword evidence="2" id="KW-1185">Reference proteome</keyword>
<reference evidence="1" key="1">
    <citation type="submission" date="2023-10" db="EMBL/GenBank/DDBJ databases">
        <title>Whole genome sequencing of actinobacterial strain Amycolatopsis sp. (BCA-696) identifies the underlying plant growth-promoting genes.</title>
        <authorList>
            <person name="Gandham P."/>
            <person name="Vadla N."/>
            <person name="Saji A."/>
            <person name="Srinivas V."/>
            <person name="Ruperao P."/>
            <person name="Selvanayagam S."/>
            <person name="Saxena R.K."/>
            <person name="Rathore A."/>
            <person name="Gopalakrishnan S."/>
            <person name="Thakur V."/>
        </authorList>
    </citation>
    <scope>NUCLEOTIDE SEQUENCE</scope>
    <source>
        <strain evidence="1">BCA-696</strain>
    </source>
</reference>
<organism evidence="1 2">
    <name type="scientific">Amycolatopsis coloradensis</name>
    <dbReference type="NCBI Taxonomy" id="76021"/>
    <lineage>
        <taxon>Bacteria</taxon>
        <taxon>Bacillati</taxon>
        <taxon>Actinomycetota</taxon>
        <taxon>Actinomycetes</taxon>
        <taxon>Pseudonocardiales</taxon>
        <taxon>Pseudonocardiaceae</taxon>
        <taxon>Amycolatopsis</taxon>
    </lineage>
</organism>
<name>A0ACD5BL88_9PSEU</name>
<accession>A0ACD5BL88</accession>
<evidence type="ECO:0000313" key="2">
    <source>
        <dbReference type="Proteomes" id="UP001456344"/>
    </source>
</evidence>
<gene>
    <name evidence="1" type="ORF">LCL61_32140</name>
</gene>
<dbReference type="EMBL" id="CP150484">
    <property type="protein sequence ID" value="WYW20209.1"/>
    <property type="molecule type" value="Genomic_DNA"/>
</dbReference>
<proteinExistence type="predicted"/>
<dbReference type="Proteomes" id="UP001456344">
    <property type="component" value="Chromosome"/>
</dbReference>